<evidence type="ECO:0008006" key="3">
    <source>
        <dbReference type="Google" id="ProtNLM"/>
    </source>
</evidence>
<comment type="caution">
    <text evidence="1">The sequence shown here is derived from an EMBL/GenBank/DDBJ whole genome shotgun (WGS) entry which is preliminary data.</text>
</comment>
<dbReference type="Gene3D" id="1.10.1370.30">
    <property type="match status" value="2"/>
</dbReference>
<gene>
    <name evidence="1" type="ORF">CGW93_01445</name>
</gene>
<name>A0A257LUH9_UNCW3</name>
<dbReference type="AlphaFoldDB" id="A0A257LUH9"/>
<dbReference type="Proteomes" id="UP000216312">
    <property type="component" value="Unassembled WGS sequence"/>
</dbReference>
<dbReference type="EMBL" id="NMUJ01000010">
    <property type="protein sequence ID" value="OYV03307.1"/>
    <property type="molecule type" value="Genomic_DNA"/>
</dbReference>
<dbReference type="SUPFAM" id="SSF55486">
    <property type="entry name" value="Metalloproteases ('zincins'), catalytic domain"/>
    <property type="match status" value="1"/>
</dbReference>
<proteinExistence type="predicted"/>
<reference evidence="2" key="1">
    <citation type="submission" date="2017-07" db="EMBL/GenBank/DDBJ databases">
        <title>Novel pathways for hydrocarbon cycling and metabolic interdependencies in hydrothermal sediment communities.</title>
        <authorList>
            <person name="Dombrowski N."/>
            <person name="Seitz K."/>
            <person name="Teske A."/>
            <person name="Baker B."/>
        </authorList>
    </citation>
    <scope>NUCLEOTIDE SEQUENCE [LARGE SCALE GENOMIC DNA]</scope>
</reference>
<evidence type="ECO:0000313" key="1">
    <source>
        <dbReference type="EMBL" id="OYV03307.1"/>
    </source>
</evidence>
<organism evidence="1 2">
    <name type="scientific">candidate division WOR-3 bacterium 4484_18</name>
    <dbReference type="NCBI Taxonomy" id="2020626"/>
    <lineage>
        <taxon>Bacteria</taxon>
        <taxon>Bacteria division WOR-3</taxon>
    </lineage>
</organism>
<protein>
    <recommendedName>
        <fullName evidence="3">Peptidase M3A/M3B catalytic domain-containing protein</fullName>
    </recommendedName>
</protein>
<accession>A0A257LUH9</accession>
<evidence type="ECO:0000313" key="2">
    <source>
        <dbReference type="Proteomes" id="UP000216312"/>
    </source>
</evidence>
<sequence>MSWLEELESKLRQNEEEQSLIYYEGLKHRKLDSEQLEAKATEWREILLDPDLWDRVEGELKSETHPVTHRKLELLRKWIIMTRINYNKELFELRHNIEKKVNTFRPIFKGKELGYAELREILRKDPDRNNRREAHMAVKPLLESIRGEAVESIKLANSLARKEGFTTYADLVLHMEGFTENELLDLFAKLKHYTNPAWQQLIELTRDNITTDIQPYDLTYMVYKLTHPPDHRFPRDKLLDSLKRTLKVFDLDPDTLPVKIEFCDIPYGGVCVVLKHHQDVRLLMNPREGYTYYGILFHEFGHALHSLYSPDSILLRDEGPFSEGMADVWAGLLEERSWLDKFTEMTPSEVEQFLTTRPIDRAYAFRFTIRHFVFELQLYKNPDAKFEAIWDFSFTYPLYIKNYVLSRLIKEVTYKFMREKYGEIVGNPYVVRFLIENYYQPGNLIHWRDKIKSSTRSDPLTTLGDT</sequence>